<evidence type="ECO:0008006" key="3">
    <source>
        <dbReference type="Google" id="ProtNLM"/>
    </source>
</evidence>
<keyword evidence="2" id="KW-1185">Reference proteome</keyword>
<organism evidence="1 2">
    <name type="scientific">Dendrobium nobile</name>
    <name type="common">Orchid</name>
    <dbReference type="NCBI Taxonomy" id="94219"/>
    <lineage>
        <taxon>Eukaryota</taxon>
        <taxon>Viridiplantae</taxon>
        <taxon>Streptophyta</taxon>
        <taxon>Embryophyta</taxon>
        <taxon>Tracheophyta</taxon>
        <taxon>Spermatophyta</taxon>
        <taxon>Magnoliopsida</taxon>
        <taxon>Liliopsida</taxon>
        <taxon>Asparagales</taxon>
        <taxon>Orchidaceae</taxon>
        <taxon>Epidendroideae</taxon>
        <taxon>Malaxideae</taxon>
        <taxon>Dendrobiinae</taxon>
        <taxon>Dendrobium</taxon>
    </lineage>
</organism>
<evidence type="ECO:0000313" key="1">
    <source>
        <dbReference type="EMBL" id="KAI0507326.1"/>
    </source>
</evidence>
<dbReference type="CDD" id="cd09272">
    <property type="entry name" value="RNase_HI_RT_Ty1"/>
    <property type="match status" value="1"/>
</dbReference>
<accession>A0A8T3BA75</accession>
<name>A0A8T3BA75_DENNO</name>
<dbReference type="OrthoDB" id="780992at2759"/>
<dbReference type="EMBL" id="JAGYWB010000010">
    <property type="protein sequence ID" value="KAI0507326.1"/>
    <property type="molecule type" value="Genomic_DNA"/>
</dbReference>
<dbReference type="Proteomes" id="UP000829196">
    <property type="component" value="Unassembled WGS sequence"/>
</dbReference>
<dbReference type="PANTHER" id="PTHR11439">
    <property type="entry name" value="GAG-POL-RELATED RETROTRANSPOSON"/>
    <property type="match status" value="1"/>
</dbReference>
<sequence>MHNPLPDHTYLLKRFLRYIKGTLDFGLPITKTDLQLRTFSDADWAGNPSSRKSTTGYCTFLGQTLISWAVKKQTTVARSSTESEYRALTAATADIIWIKRLLTDFNVEMPTSSDLYCDNTSAIALANNPVFHARTKHIEIDHRFIRDQIQNNRIRLLPISSVD</sequence>
<dbReference type="PANTHER" id="PTHR11439:SF483">
    <property type="entry name" value="PEPTIDE SYNTHASE GLIP-LIKE, PUTATIVE (AFU_ORTHOLOGUE AFUA_3G12920)-RELATED"/>
    <property type="match status" value="1"/>
</dbReference>
<dbReference type="SUPFAM" id="SSF56672">
    <property type="entry name" value="DNA/RNA polymerases"/>
    <property type="match status" value="1"/>
</dbReference>
<reference evidence="1" key="1">
    <citation type="journal article" date="2022" name="Front. Genet.">
        <title>Chromosome-Scale Assembly of the Dendrobium nobile Genome Provides Insights Into the Molecular Mechanism of the Biosynthesis of the Medicinal Active Ingredient of Dendrobium.</title>
        <authorList>
            <person name="Xu Q."/>
            <person name="Niu S.-C."/>
            <person name="Li K.-L."/>
            <person name="Zheng P.-J."/>
            <person name="Zhang X.-J."/>
            <person name="Jia Y."/>
            <person name="Liu Y."/>
            <person name="Niu Y.-X."/>
            <person name="Yu L.-H."/>
            <person name="Chen D.-F."/>
            <person name="Zhang G.-Q."/>
        </authorList>
    </citation>
    <scope>NUCLEOTIDE SEQUENCE</scope>
    <source>
        <tissue evidence="1">Leaf</tissue>
    </source>
</reference>
<comment type="caution">
    <text evidence="1">The sequence shown here is derived from an EMBL/GenBank/DDBJ whole genome shotgun (WGS) entry which is preliminary data.</text>
</comment>
<evidence type="ECO:0000313" key="2">
    <source>
        <dbReference type="Proteomes" id="UP000829196"/>
    </source>
</evidence>
<protein>
    <recommendedName>
        <fullName evidence="3">Retrovirus-related Pol polyprotein from transposon TNT 1-94</fullName>
    </recommendedName>
</protein>
<proteinExistence type="predicted"/>
<gene>
    <name evidence="1" type="ORF">KFK09_013448</name>
</gene>
<dbReference type="AlphaFoldDB" id="A0A8T3BA75"/>
<dbReference type="InterPro" id="IPR043502">
    <property type="entry name" value="DNA/RNA_pol_sf"/>
</dbReference>